<organism evidence="2 3">
    <name type="scientific">Didymella exigua CBS 183.55</name>
    <dbReference type="NCBI Taxonomy" id="1150837"/>
    <lineage>
        <taxon>Eukaryota</taxon>
        <taxon>Fungi</taxon>
        <taxon>Dikarya</taxon>
        <taxon>Ascomycota</taxon>
        <taxon>Pezizomycotina</taxon>
        <taxon>Dothideomycetes</taxon>
        <taxon>Pleosporomycetidae</taxon>
        <taxon>Pleosporales</taxon>
        <taxon>Pleosporineae</taxon>
        <taxon>Didymellaceae</taxon>
        <taxon>Didymella</taxon>
    </lineage>
</organism>
<dbReference type="OrthoDB" id="10630119at2759"/>
<dbReference type="RefSeq" id="XP_033445930.1">
    <property type="nucleotide sequence ID" value="XM_033598214.1"/>
</dbReference>
<dbReference type="Proteomes" id="UP000800082">
    <property type="component" value="Unassembled WGS sequence"/>
</dbReference>
<sequence>MPTPAAITGLVMGAALGAGLLCLGAYTVHRYMHWRCQELVYLSQRNTVRVVKIEDPEPRKESRRARNDEEKDRHAAPTEQVLWQSQRRPNTGRIQNSMGLRGGFKDDGPRNELGWAGERQIHPYVPMPAHMHAHPTTHHSAIGWHQFGTAYDQLWQLPAIYQQPAPQGRYYAYIPPRPKVAMVHEQPHSGEPGPYNGFAGQPELQRAQGRVAKQAVRESGSQRKVSPKIRSNVESVSFEGDSVVILDDYSCLIEGVVHQKRKKKSRGDKKRRIRERSSSSSTELGTCSSSHSLTSTEDIPRYCIPDSRSRRTRLPLQDFPPYPECPQRAAGDDNPYARQPPRSGQRRVQKDEEGVRTKSRWDPSAGSRQAVIHRSAQEPSMRGRGADSGVALRSGELERTISVPTRDIAIDPASRRFNSKSGGVHEAGAGKAPDNTGRFTVRTGPPTSAVQYTRLKRAADSVVPQEAVRESGLGIMPVGRTEKSRPEPVIIVTGPMPDVSPTTSVLRAERDHLQGPSAPVSPIDCTRTLTWAGTRTGRDRGGSVSSVTEASFHRDDRK</sequence>
<feature type="compositionally biased region" description="Basic and acidic residues" evidence="1">
    <location>
        <begin position="53"/>
        <end position="76"/>
    </location>
</feature>
<dbReference type="GeneID" id="54355881"/>
<feature type="compositionally biased region" description="Polar residues" evidence="1">
    <location>
        <begin position="81"/>
        <end position="98"/>
    </location>
</feature>
<evidence type="ECO:0000313" key="2">
    <source>
        <dbReference type="EMBL" id="KAF1925678.1"/>
    </source>
</evidence>
<evidence type="ECO:0000256" key="1">
    <source>
        <dbReference type="SAM" id="MobiDB-lite"/>
    </source>
</evidence>
<reference evidence="2" key="1">
    <citation type="journal article" date="2020" name="Stud. Mycol.">
        <title>101 Dothideomycetes genomes: a test case for predicting lifestyles and emergence of pathogens.</title>
        <authorList>
            <person name="Haridas S."/>
            <person name="Albert R."/>
            <person name="Binder M."/>
            <person name="Bloem J."/>
            <person name="Labutti K."/>
            <person name="Salamov A."/>
            <person name="Andreopoulos B."/>
            <person name="Baker S."/>
            <person name="Barry K."/>
            <person name="Bills G."/>
            <person name="Bluhm B."/>
            <person name="Cannon C."/>
            <person name="Castanera R."/>
            <person name="Culley D."/>
            <person name="Daum C."/>
            <person name="Ezra D."/>
            <person name="Gonzalez J."/>
            <person name="Henrissat B."/>
            <person name="Kuo A."/>
            <person name="Liang C."/>
            <person name="Lipzen A."/>
            <person name="Lutzoni F."/>
            <person name="Magnuson J."/>
            <person name="Mondo S."/>
            <person name="Nolan M."/>
            <person name="Ohm R."/>
            <person name="Pangilinan J."/>
            <person name="Park H.-J."/>
            <person name="Ramirez L."/>
            <person name="Alfaro M."/>
            <person name="Sun H."/>
            <person name="Tritt A."/>
            <person name="Yoshinaga Y."/>
            <person name="Zwiers L.-H."/>
            <person name="Turgeon B."/>
            <person name="Goodwin S."/>
            <person name="Spatafora J."/>
            <person name="Crous P."/>
            <person name="Grigoriev I."/>
        </authorList>
    </citation>
    <scope>NUCLEOTIDE SEQUENCE</scope>
    <source>
        <strain evidence="2">CBS 183.55</strain>
    </source>
</reference>
<feature type="region of interest" description="Disordered" evidence="1">
    <location>
        <begin position="53"/>
        <end position="110"/>
    </location>
</feature>
<feature type="compositionally biased region" description="Basic residues" evidence="1">
    <location>
        <begin position="258"/>
        <end position="274"/>
    </location>
</feature>
<feature type="region of interest" description="Disordered" evidence="1">
    <location>
        <begin position="212"/>
        <end position="231"/>
    </location>
</feature>
<feature type="region of interest" description="Disordered" evidence="1">
    <location>
        <begin position="258"/>
        <end position="389"/>
    </location>
</feature>
<evidence type="ECO:0000313" key="3">
    <source>
        <dbReference type="Proteomes" id="UP000800082"/>
    </source>
</evidence>
<keyword evidence="3" id="KW-1185">Reference proteome</keyword>
<feature type="region of interest" description="Disordered" evidence="1">
    <location>
        <begin position="532"/>
        <end position="558"/>
    </location>
</feature>
<gene>
    <name evidence="2" type="ORF">M421DRAFT_94544</name>
</gene>
<name>A0A6A5REP5_9PLEO</name>
<feature type="compositionally biased region" description="Low complexity" evidence="1">
    <location>
        <begin position="278"/>
        <end position="292"/>
    </location>
</feature>
<proteinExistence type="predicted"/>
<protein>
    <submittedName>
        <fullName evidence="2">Uncharacterized protein</fullName>
    </submittedName>
</protein>
<feature type="compositionally biased region" description="Basic and acidic residues" evidence="1">
    <location>
        <begin position="348"/>
        <end position="361"/>
    </location>
</feature>
<dbReference type="AlphaFoldDB" id="A0A6A5REP5"/>
<accession>A0A6A5REP5</accession>
<dbReference type="EMBL" id="ML978982">
    <property type="protein sequence ID" value="KAF1925678.1"/>
    <property type="molecule type" value="Genomic_DNA"/>
</dbReference>
<feature type="region of interest" description="Disordered" evidence="1">
    <location>
        <begin position="415"/>
        <end position="446"/>
    </location>
</feature>